<feature type="domain" description="Aminoglycoside phosphotransferase" evidence="1">
    <location>
        <begin position="30"/>
        <end position="281"/>
    </location>
</feature>
<proteinExistence type="predicted"/>
<keyword evidence="2" id="KW-0808">Transferase</keyword>
<dbReference type="Gene3D" id="3.30.200.20">
    <property type="entry name" value="Phosphorylase Kinase, domain 1"/>
    <property type="match status" value="1"/>
</dbReference>
<evidence type="ECO:0000313" key="3">
    <source>
        <dbReference type="Proteomes" id="UP000000377"/>
    </source>
</evidence>
<dbReference type="eggNOG" id="COG3173">
    <property type="taxonomic scope" value="Bacteria"/>
</dbReference>
<sequence length="337" mass="36363">MSRQPQDDQIAAAAAALKATGVADADAARYTPLSGGTYNTVVRVDLDDQRQWVVKIPPPPDTPRLGYEHELLRGEVLFYASAATAADIPVPEVVHSELDPHAAGGPCLISTLRPGTPWHEISGSVPDDERRRLREELGRLVARLHTVAGTGFGYPAEPFGPPTATWRQAFTGMMDAVLDDAERHRASLPVPVARVRELFAAVAGVLDDVVTPTLVHFDLWEGNLLLDGAAGARTLSGVIDGERMFWGDPVADFVSLALLGNVEDDADFLSGYAAVAGPPRFDDSVRLRLALYRAYLYLIMLVEAVPRGYSAEQSARTQRYVTPQLLAALRDMEAAGG</sequence>
<evidence type="ECO:0000313" key="2">
    <source>
        <dbReference type="EMBL" id="ADI04970.1"/>
    </source>
</evidence>
<dbReference type="Gene3D" id="3.90.1200.10">
    <property type="match status" value="1"/>
</dbReference>
<dbReference type="InterPro" id="IPR051678">
    <property type="entry name" value="AGP_Transferase"/>
</dbReference>
<dbReference type="InterPro" id="IPR002575">
    <property type="entry name" value="Aminoglycoside_PTrfase"/>
</dbReference>
<dbReference type="PATRIC" id="fig|749414.3.peg.1913"/>
<dbReference type="Pfam" id="PF01636">
    <property type="entry name" value="APH"/>
    <property type="match status" value="1"/>
</dbReference>
<evidence type="ECO:0000259" key="1">
    <source>
        <dbReference type="Pfam" id="PF01636"/>
    </source>
</evidence>
<protein>
    <submittedName>
        <fullName evidence="2">Putative phosphotransferase</fullName>
    </submittedName>
</protein>
<dbReference type="KEGG" id="sbh:SBI_01849"/>
<dbReference type="Proteomes" id="UP000000377">
    <property type="component" value="Chromosome"/>
</dbReference>
<organism evidence="2 3">
    <name type="scientific">Streptomyces bingchenggensis (strain BCW-1)</name>
    <dbReference type="NCBI Taxonomy" id="749414"/>
    <lineage>
        <taxon>Bacteria</taxon>
        <taxon>Bacillati</taxon>
        <taxon>Actinomycetota</taxon>
        <taxon>Actinomycetes</taxon>
        <taxon>Kitasatosporales</taxon>
        <taxon>Streptomycetaceae</taxon>
        <taxon>Streptomyces</taxon>
    </lineage>
</organism>
<dbReference type="EMBL" id="CP002047">
    <property type="protein sequence ID" value="ADI04970.1"/>
    <property type="molecule type" value="Genomic_DNA"/>
</dbReference>
<accession>D7BPW3</accession>
<reference evidence="2 3" key="1">
    <citation type="journal article" date="2010" name="J. Bacteriol.">
        <title>Genome sequence of the milbemycin-producing bacterium Streptomyces bingchenggensis.</title>
        <authorList>
            <person name="Wang X.J."/>
            <person name="Yan Y.J."/>
            <person name="Zhang B."/>
            <person name="An J."/>
            <person name="Wang J.J."/>
            <person name="Tian J."/>
            <person name="Jiang L."/>
            <person name="Chen Y.H."/>
            <person name="Huang S.X."/>
            <person name="Yin M."/>
            <person name="Zhang J."/>
            <person name="Gao A.L."/>
            <person name="Liu C.X."/>
            <person name="Zhu Z.X."/>
            <person name="Xiang W.S."/>
        </authorList>
    </citation>
    <scope>NUCLEOTIDE SEQUENCE [LARGE SCALE GENOMIC DNA]</scope>
    <source>
        <strain evidence="2 3">BCW-1</strain>
    </source>
</reference>
<name>D7BPW3_STRBB</name>
<dbReference type="RefSeq" id="WP_014174449.1">
    <property type="nucleotide sequence ID" value="NC_016582.1"/>
</dbReference>
<dbReference type="AlphaFoldDB" id="D7BPW3"/>
<keyword evidence="3" id="KW-1185">Reference proteome</keyword>
<dbReference type="STRING" id="749414.SBI_01849"/>
<dbReference type="PANTHER" id="PTHR21310">
    <property type="entry name" value="AMINOGLYCOSIDE PHOSPHOTRANSFERASE-RELATED-RELATED"/>
    <property type="match status" value="1"/>
</dbReference>
<dbReference type="GO" id="GO:0016740">
    <property type="term" value="F:transferase activity"/>
    <property type="evidence" value="ECO:0007669"/>
    <property type="project" value="UniProtKB-KW"/>
</dbReference>
<dbReference type="InterPro" id="IPR011009">
    <property type="entry name" value="Kinase-like_dom_sf"/>
</dbReference>
<dbReference type="HOGENOM" id="CLU_019843_1_1_11"/>
<dbReference type="PANTHER" id="PTHR21310:SF15">
    <property type="entry name" value="AMINOGLYCOSIDE PHOSPHOTRANSFERASE DOMAIN-CONTAINING PROTEIN"/>
    <property type="match status" value="1"/>
</dbReference>
<gene>
    <name evidence="2" type="ordered locus">SBI_01849</name>
</gene>
<dbReference type="SUPFAM" id="SSF56112">
    <property type="entry name" value="Protein kinase-like (PK-like)"/>
    <property type="match status" value="1"/>
</dbReference>